<reference evidence="9 10" key="1">
    <citation type="submission" date="2020-08" db="EMBL/GenBank/DDBJ databases">
        <title>The Agave Microbiome: Exploring the role of microbial communities in plant adaptations to desert environments.</title>
        <authorList>
            <person name="Partida-Martinez L.P."/>
        </authorList>
    </citation>
    <scope>NUCLEOTIDE SEQUENCE [LARGE SCALE GENOMIC DNA]</scope>
    <source>
        <strain evidence="9 10">AT3.9</strain>
    </source>
</reference>
<comment type="catalytic activity">
    <reaction evidence="7">
        <text>ATP + H2O + polyamine-[polyamine-binding protein]Side 1 = ADP + phosphate + polyamineSide 2 + [polyamine-binding protein]Side 1.</text>
        <dbReference type="EC" id="7.6.2.11"/>
    </reaction>
</comment>
<dbReference type="InterPro" id="IPR003593">
    <property type="entry name" value="AAA+_ATPase"/>
</dbReference>
<evidence type="ECO:0000313" key="10">
    <source>
        <dbReference type="Proteomes" id="UP000532010"/>
    </source>
</evidence>
<comment type="caution">
    <text evidence="9">The sequence shown here is derived from an EMBL/GenBank/DDBJ whole genome shotgun (WGS) entry which is preliminary data.</text>
</comment>
<organism evidence="9 10">
    <name type="scientific">Microvirga lupini</name>
    <dbReference type="NCBI Taxonomy" id="420324"/>
    <lineage>
        <taxon>Bacteria</taxon>
        <taxon>Pseudomonadati</taxon>
        <taxon>Pseudomonadota</taxon>
        <taxon>Alphaproteobacteria</taxon>
        <taxon>Hyphomicrobiales</taxon>
        <taxon>Methylobacteriaceae</taxon>
        <taxon>Microvirga</taxon>
    </lineage>
</organism>
<feature type="domain" description="ABC transporter" evidence="8">
    <location>
        <begin position="17"/>
        <end position="247"/>
    </location>
</feature>
<dbReference type="InterPro" id="IPR003439">
    <property type="entry name" value="ABC_transporter-like_ATP-bd"/>
</dbReference>
<accession>A0A7W4VQZ5</accession>
<dbReference type="PANTHER" id="PTHR42781">
    <property type="entry name" value="SPERMIDINE/PUTRESCINE IMPORT ATP-BINDING PROTEIN POTA"/>
    <property type="match status" value="1"/>
</dbReference>
<protein>
    <recommendedName>
        <fullName evidence="7">Spermidine/putrescine import ATP-binding protein PotA</fullName>
        <ecNumber evidence="7">7.6.2.11</ecNumber>
    </recommendedName>
</protein>
<dbReference type="Gene3D" id="3.40.50.300">
    <property type="entry name" value="P-loop containing nucleotide triphosphate hydrolases"/>
    <property type="match status" value="1"/>
</dbReference>
<dbReference type="FunFam" id="3.40.50.300:FF:000133">
    <property type="entry name" value="Spermidine/putrescine import ATP-binding protein PotA"/>
    <property type="match status" value="1"/>
</dbReference>
<evidence type="ECO:0000256" key="2">
    <source>
        <dbReference type="ARBA" id="ARBA00022475"/>
    </source>
</evidence>
<keyword evidence="5 7" id="KW-1278">Translocase</keyword>
<comment type="function">
    <text evidence="7">Part of the ABC transporter complex PotABCD involved in spermidine/putrescine import. Responsible for energy coupling to the transport system.</text>
</comment>
<dbReference type="InterPro" id="IPR027417">
    <property type="entry name" value="P-loop_NTPase"/>
</dbReference>
<dbReference type="Pfam" id="PF00005">
    <property type="entry name" value="ABC_tran"/>
    <property type="match status" value="1"/>
</dbReference>
<comment type="subunit">
    <text evidence="7">The complex is composed of two ATP-binding proteins (PotA), two transmembrane proteins (PotB and PotC) and a solute-binding protein (PotD).</text>
</comment>
<dbReference type="InterPro" id="IPR005893">
    <property type="entry name" value="PotA-like"/>
</dbReference>
<evidence type="ECO:0000259" key="8">
    <source>
        <dbReference type="PROSITE" id="PS50893"/>
    </source>
</evidence>
<evidence type="ECO:0000256" key="3">
    <source>
        <dbReference type="ARBA" id="ARBA00022741"/>
    </source>
</evidence>
<name>A0A7W4VQZ5_9HYPH</name>
<keyword evidence="10" id="KW-1185">Reference proteome</keyword>
<dbReference type="Pfam" id="PF08402">
    <property type="entry name" value="TOBE_2"/>
    <property type="match status" value="1"/>
</dbReference>
<dbReference type="GO" id="GO:0043190">
    <property type="term" value="C:ATP-binding cassette (ABC) transporter complex"/>
    <property type="evidence" value="ECO:0007669"/>
    <property type="project" value="InterPro"/>
</dbReference>
<dbReference type="GO" id="GO:0015847">
    <property type="term" value="P:putrescine transport"/>
    <property type="evidence" value="ECO:0007669"/>
    <property type="project" value="UniProtKB-ARBA"/>
</dbReference>
<dbReference type="InterPro" id="IPR008995">
    <property type="entry name" value="Mo/tungstate-bd_C_term_dom"/>
</dbReference>
<evidence type="ECO:0000256" key="5">
    <source>
        <dbReference type="ARBA" id="ARBA00022967"/>
    </source>
</evidence>
<dbReference type="EMBL" id="JACHWB010000009">
    <property type="protein sequence ID" value="MBB3021317.1"/>
    <property type="molecule type" value="Genomic_DNA"/>
</dbReference>
<dbReference type="AlphaFoldDB" id="A0A7W4VQZ5"/>
<dbReference type="SUPFAM" id="SSF52540">
    <property type="entry name" value="P-loop containing nucleoside triphosphate hydrolases"/>
    <property type="match status" value="1"/>
</dbReference>
<dbReference type="GO" id="GO:0016887">
    <property type="term" value="F:ATP hydrolysis activity"/>
    <property type="evidence" value="ECO:0007669"/>
    <property type="project" value="InterPro"/>
</dbReference>
<evidence type="ECO:0000313" key="9">
    <source>
        <dbReference type="EMBL" id="MBB3021317.1"/>
    </source>
</evidence>
<keyword evidence="1 7" id="KW-0813">Transport</keyword>
<comment type="similarity">
    <text evidence="7">Belongs to the ABC transporter superfamily. Spermidine/putrescine importer (TC 3.A.1.11.1) family.</text>
</comment>
<evidence type="ECO:0000256" key="1">
    <source>
        <dbReference type="ARBA" id="ARBA00022448"/>
    </source>
</evidence>
<dbReference type="NCBIfam" id="TIGR01187">
    <property type="entry name" value="potA"/>
    <property type="match status" value="1"/>
</dbReference>
<sequence>MNVNYPSDKVQAAGAAVRIRRLEKRFQSVIAVDGVDIDVSAGEFLALLGPSGSGKTTILMSVAGFEFPTSGSISVGTEDLTYVPANKRNLGMVFQNYTLFPHMSVLDNVAFPLKMRGVPKAERYARAEEALATVRLAGYGSRHPNQLSGGQQQRVALARAIVYRPRVLLMDEPLSALDKNLREEMQLEIKRLHAELGITVIFVTHDQSEALTMADRVAVLKDGRIQQIGPSRELYERPANLFTAGFIGEMNFINVTAEGSGGNISVLLPSGERWQLPASAAVEPLTGCQKAVLAVRPERLQLGDAHNGFTFRVKVDDVVYAGSASLLIGTLPDSTEIRARLPGASDLSALALGSTAVFTIPKEAILLYPGAAQ</sequence>
<keyword evidence="2 7" id="KW-1003">Cell membrane</keyword>
<dbReference type="InterPro" id="IPR017871">
    <property type="entry name" value="ABC_transporter-like_CS"/>
</dbReference>
<dbReference type="PANTHER" id="PTHR42781:SF4">
    <property type="entry name" value="SPERMIDINE_PUTRESCINE IMPORT ATP-BINDING PROTEIN POTA"/>
    <property type="match status" value="1"/>
</dbReference>
<keyword evidence="3 7" id="KW-0547">Nucleotide-binding</keyword>
<gene>
    <name evidence="7" type="primary">potA</name>
    <name evidence="9" type="ORF">FHR70_004413</name>
</gene>
<evidence type="ECO:0000256" key="4">
    <source>
        <dbReference type="ARBA" id="ARBA00022840"/>
    </source>
</evidence>
<dbReference type="SUPFAM" id="SSF50331">
    <property type="entry name" value="MOP-like"/>
    <property type="match status" value="1"/>
</dbReference>
<dbReference type="InterPro" id="IPR013611">
    <property type="entry name" value="Transp-assoc_OB_typ2"/>
</dbReference>
<dbReference type="GO" id="GO:0015417">
    <property type="term" value="F:ABC-type polyamine transporter activity"/>
    <property type="evidence" value="ECO:0007669"/>
    <property type="project" value="UniProtKB-EC"/>
</dbReference>
<proteinExistence type="inferred from homology"/>
<dbReference type="EC" id="7.6.2.11" evidence="7"/>
<dbReference type="Proteomes" id="UP000532010">
    <property type="component" value="Unassembled WGS sequence"/>
</dbReference>
<dbReference type="PROSITE" id="PS50893">
    <property type="entry name" value="ABC_TRANSPORTER_2"/>
    <property type="match status" value="1"/>
</dbReference>
<dbReference type="PROSITE" id="PS00211">
    <property type="entry name" value="ABC_TRANSPORTER_1"/>
    <property type="match status" value="1"/>
</dbReference>
<keyword evidence="6 7" id="KW-0472">Membrane</keyword>
<keyword evidence="4 7" id="KW-0067">ATP-binding</keyword>
<dbReference type="InterPro" id="IPR050093">
    <property type="entry name" value="ABC_SmlMolc_Importer"/>
</dbReference>
<evidence type="ECO:0000256" key="7">
    <source>
        <dbReference type="RuleBase" id="RU364083"/>
    </source>
</evidence>
<dbReference type="GO" id="GO:0005524">
    <property type="term" value="F:ATP binding"/>
    <property type="evidence" value="ECO:0007669"/>
    <property type="project" value="UniProtKB-KW"/>
</dbReference>
<evidence type="ECO:0000256" key="6">
    <source>
        <dbReference type="ARBA" id="ARBA00023136"/>
    </source>
</evidence>
<dbReference type="SMART" id="SM00382">
    <property type="entry name" value="AAA"/>
    <property type="match status" value="1"/>
</dbReference>
<dbReference type="Gene3D" id="2.40.50.100">
    <property type="match status" value="1"/>
</dbReference>